<dbReference type="InterPro" id="IPR017930">
    <property type="entry name" value="Myb_dom"/>
</dbReference>
<name>A0A7S0RFC0_9CHLO</name>
<feature type="domain" description="HTH myb-type" evidence="5">
    <location>
        <begin position="59"/>
        <end position="109"/>
    </location>
</feature>
<keyword evidence="1" id="KW-0677">Repeat</keyword>
<dbReference type="PROSITE" id="PS51294">
    <property type="entry name" value="HTH_MYB"/>
    <property type="match status" value="2"/>
</dbReference>
<dbReference type="AlphaFoldDB" id="A0A7S0RFC0"/>
<evidence type="ECO:0000256" key="3">
    <source>
        <dbReference type="SAM" id="MobiDB-lite"/>
    </source>
</evidence>
<feature type="compositionally biased region" description="Polar residues" evidence="3">
    <location>
        <begin position="137"/>
        <end position="150"/>
    </location>
</feature>
<dbReference type="GO" id="GO:0005634">
    <property type="term" value="C:nucleus"/>
    <property type="evidence" value="ECO:0007669"/>
    <property type="project" value="TreeGrafter"/>
</dbReference>
<feature type="compositionally biased region" description="Low complexity" evidence="3">
    <location>
        <begin position="307"/>
        <end position="317"/>
    </location>
</feature>
<feature type="domain" description="Myb-like" evidence="4">
    <location>
        <begin position="11"/>
        <end position="54"/>
    </location>
</feature>
<proteinExistence type="predicted"/>
<dbReference type="Pfam" id="PF13921">
    <property type="entry name" value="Myb_DNA-bind_6"/>
    <property type="match status" value="1"/>
</dbReference>
<evidence type="ECO:0000313" key="6">
    <source>
        <dbReference type="EMBL" id="CAD8675574.1"/>
    </source>
</evidence>
<protein>
    <submittedName>
        <fullName evidence="6">Uncharacterized protein</fullName>
    </submittedName>
</protein>
<dbReference type="PANTHER" id="PTHR45614">
    <property type="entry name" value="MYB PROTEIN-RELATED"/>
    <property type="match status" value="1"/>
</dbReference>
<dbReference type="FunFam" id="1.10.10.60:FF:000010">
    <property type="entry name" value="Transcriptional activator Myb isoform A"/>
    <property type="match status" value="1"/>
</dbReference>
<evidence type="ECO:0000256" key="1">
    <source>
        <dbReference type="ARBA" id="ARBA00022737"/>
    </source>
</evidence>
<dbReference type="GO" id="GO:0000978">
    <property type="term" value="F:RNA polymerase II cis-regulatory region sequence-specific DNA binding"/>
    <property type="evidence" value="ECO:0007669"/>
    <property type="project" value="TreeGrafter"/>
</dbReference>
<feature type="compositionally biased region" description="Low complexity" evidence="3">
    <location>
        <begin position="118"/>
        <end position="136"/>
    </location>
</feature>
<feature type="region of interest" description="Disordered" evidence="3">
    <location>
        <begin position="108"/>
        <end position="186"/>
    </location>
</feature>
<dbReference type="InterPro" id="IPR009057">
    <property type="entry name" value="Homeodomain-like_sf"/>
</dbReference>
<dbReference type="InterPro" id="IPR050560">
    <property type="entry name" value="MYB_TF"/>
</dbReference>
<dbReference type="GO" id="GO:0000981">
    <property type="term" value="F:DNA-binding transcription factor activity, RNA polymerase II-specific"/>
    <property type="evidence" value="ECO:0007669"/>
    <property type="project" value="TreeGrafter"/>
</dbReference>
<evidence type="ECO:0000256" key="2">
    <source>
        <dbReference type="ARBA" id="ARBA00023125"/>
    </source>
</evidence>
<feature type="domain" description="Myb-like" evidence="4">
    <location>
        <begin position="55"/>
        <end position="105"/>
    </location>
</feature>
<feature type="compositionally biased region" description="Low complexity" evidence="3">
    <location>
        <begin position="413"/>
        <end position="427"/>
    </location>
</feature>
<feature type="domain" description="HTH myb-type" evidence="5">
    <location>
        <begin position="11"/>
        <end position="58"/>
    </location>
</feature>
<dbReference type="SUPFAM" id="SSF46689">
    <property type="entry name" value="Homeodomain-like"/>
    <property type="match status" value="1"/>
</dbReference>
<accession>A0A7S0RFC0</accession>
<dbReference type="CDD" id="cd00167">
    <property type="entry name" value="SANT"/>
    <property type="match status" value="2"/>
</dbReference>
<feature type="region of interest" description="Disordered" evidence="3">
    <location>
        <begin position="410"/>
        <end position="448"/>
    </location>
</feature>
<sequence length="448" mass="48232">MAPAVGRQTVWTEAEDNKLRRLVEQHGSKKWSLIASKLQTKASKQCRRRWQNYLNAVVKKGSWSQEEDDILLRGHELHGNKWTEIAKMVQGRTDNAVKNRYMAICKKTEREKVKGTPRRSSAGTSSSARRTTLTPSDSDAFTTPARSTGGSKRSRISEYSSSKKMRLCPSPPGLSIQIPSEPSSGGLNSTLRSLAALTPNELAFLSEIGLNSANTPTIPPGVQWPVETNLPSTKSRAGSAPATASTPLAGINISDFSSDLQEVLQWLLSAPGAIPGSTTADDRVKPWEGLLANPPEPLSLGLRRTSRSPAPRRVSSPGTAQYPPTDTQAGRVQLLQKLLEAKGCRTPGAGSNLMYNPNASFGASPLGVVRRSPRVSAAHLGISTMNLDRDILSSPSFSQDELQTFLTALSDSTGTTPGNATPATADALESRRSPRLRRSNSFTPSKLL</sequence>
<feature type="compositionally biased region" description="Polar residues" evidence="3">
    <location>
        <begin position="318"/>
        <end position="327"/>
    </location>
</feature>
<evidence type="ECO:0000259" key="4">
    <source>
        <dbReference type="PROSITE" id="PS50090"/>
    </source>
</evidence>
<feature type="region of interest" description="Disordered" evidence="3">
    <location>
        <begin position="291"/>
        <end position="327"/>
    </location>
</feature>
<dbReference type="SMART" id="SM00717">
    <property type="entry name" value="SANT"/>
    <property type="match status" value="2"/>
</dbReference>
<dbReference type="InterPro" id="IPR001005">
    <property type="entry name" value="SANT/Myb"/>
</dbReference>
<dbReference type="PANTHER" id="PTHR45614:SF76">
    <property type="entry name" value="TRANSCRIPTION FACTOR MYB124"/>
    <property type="match status" value="1"/>
</dbReference>
<reference evidence="6" key="1">
    <citation type="submission" date="2021-01" db="EMBL/GenBank/DDBJ databases">
        <authorList>
            <person name="Corre E."/>
            <person name="Pelletier E."/>
            <person name="Niang G."/>
            <person name="Scheremetjew M."/>
            <person name="Finn R."/>
            <person name="Kale V."/>
            <person name="Holt S."/>
            <person name="Cochrane G."/>
            <person name="Meng A."/>
            <person name="Brown T."/>
            <person name="Cohen L."/>
        </authorList>
    </citation>
    <scope>NUCLEOTIDE SEQUENCE</scope>
    <source>
        <strain evidence="6">CCMP722</strain>
    </source>
</reference>
<dbReference type="EMBL" id="HBFA01025089">
    <property type="protein sequence ID" value="CAD8675574.1"/>
    <property type="molecule type" value="Transcribed_RNA"/>
</dbReference>
<dbReference type="PROSITE" id="PS50090">
    <property type="entry name" value="MYB_LIKE"/>
    <property type="match status" value="2"/>
</dbReference>
<gene>
    <name evidence="6" type="ORF">POBO1169_LOCUS12768</name>
</gene>
<feature type="compositionally biased region" description="Polar residues" evidence="3">
    <location>
        <begin position="177"/>
        <end position="186"/>
    </location>
</feature>
<organism evidence="6">
    <name type="scientific">Pyramimonas obovata</name>
    <dbReference type="NCBI Taxonomy" id="1411642"/>
    <lineage>
        <taxon>Eukaryota</taxon>
        <taxon>Viridiplantae</taxon>
        <taxon>Chlorophyta</taxon>
        <taxon>Pyramimonadophyceae</taxon>
        <taxon>Pyramimonadales</taxon>
        <taxon>Pyramimonadaceae</taxon>
        <taxon>Pyramimonas</taxon>
        <taxon>Pyramimonas incertae sedis</taxon>
    </lineage>
</organism>
<evidence type="ECO:0000259" key="5">
    <source>
        <dbReference type="PROSITE" id="PS51294"/>
    </source>
</evidence>
<dbReference type="Gene3D" id="1.10.10.60">
    <property type="entry name" value="Homeodomain-like"/>
    <property type="match status" value="2"/>
</dbReference>
<keyword evidence="2" id="KW-0238">DNA-binding</keyword>